<dbReference type="Proteomes" id="UP000245391">
    <property type="component" value="Unassembled WGS sequence"/>
</dbReference>
<protein>
    <submittedName>
        <fullName evidence="1">Uncharacterized protein</fullName>
    </submittedName>
</protein>
<accession>A0A317F4E4</accession>
<dbReference type="RefSeq" id="WP_109928306.1">
    <property type="nucleotide sequence ID" value="NZ_QGNY01000001.1"/>
</dbReference>
<name>A0A317F4E4_9SPHI</name>
<reference evidence="2" key="1">
    <citation type="submission" date="2018-05" db="EMBL/GenBank/DDBJ databases">
        <title>Pedobacter paludis sp. nov., isolated from wetland soil.</title>
        <authorList>
            <person name="Zhang Y."/>
        </authorList>
    </citation>
    <scope>NUCLEOTIDE SEQUENCE [LARGE SCALE GENOMIC DNA]</scope>
    <source>
        <strain evidence="2">R-8</strain>
    </source>
</reference>
<organism evidence="1 2">
    <name type="scientific">Pedobacter paludis</name>
    <dbReference type="NCBI Taxonomy" id="2203212"/>
    <lineage>
        <taxon>Bacteria</taxon>
        <taxon>Pseudomonadati</taxon>
        <taxon>Bacteroidota</taxon>
        <taxon>Sphingobacteriia</taxon>
        <taxon>Sphingobacteriales</taxon>
        <taxon>Sphingobacteriaceae</taxon>
        <taxon>Pedobacter</taxon>
    </lineage>
</organism>
<dbReference type="EMBL" id="QGNY01000001">
    <property type="protein sequence ID" value="PWS33725.1"/>
    <property type="molecule type" value="Genomic_DNA"/>
</dbReference>
<dbReference type="OrthoDB" id="645138at2"/>
<comment type="caution">
    <text evidence="1">The sequence shown here is derived from an EMBL/GenBank/DDBJ whole genome shotgun (WGS) entry which is preliminary data.</text>
</comment>
<evidence type="ECO:0000313" key="2">
    <source>
        <dbReference type="Proteomes" id="UP000245391"/>
    </source>
</evidence>
<evidence type="ECO:0000313" key="1">
    <source>
        <dbReference type="EMBL" id="PWS33725.1"/>
    </source>
</evidence>
<keyword evidence="2" id="KW-1185">Reference proteome</keyword>
<dbReference type="AlphaFoldDB" id="A0A317F4E4"/>
<gene>
    <name evidence="1" type="ORF">DF947_03700</name>
</gene>
<sequence length="132" mass="15107">MAFQEGQIKLVGKIGDLSFYKRGSDYLVRAKGNFNGERIKTEPQFEEARKNNSIFGRASRASKMLREAFRPFHPKFPEGALHNQLTKIFMEAIRRDGEITSKVIEELKGLSFFEGNSDWEKFLASTDLSNLV</sequence>
<proteinExistence type="predicted"/>